<name>A0A117PVZ7_9ACTN</name>
<evidence type="ECO:0008006" key="4">
    <source>
        <dbReference type="Google" id="ProtNLM"/>
    </source>
</evidence>
<keyword evidence="3" id="KW-1185">Reference proteome</keyword>
<comment type="caution">
    <text evidence="2">The sequence shown here is derived from an EMBL/GenBank/DDBJ whole genome shotgun (WGS) entry which is preliminary data.</text>
</comment>
<evidence type="ECO:0000256" key="1">
    <source>
        <dbReference type="SAM" id="SignalP"/>
    </source>
</evidence>
<protein>
    <recommendedName>
        <fullName evidence="4">Secreted protein</fullName>
    </recommendedName>
</protein>
<feature type="chain" id="PRO_5007153662" description="Secreted protein" evidence="1">
    <location>
        <begin position="41"/>
        <end position="106"/>
    </location>
</feature>
<dbReference type="OrthoDB" id="4236282at2"/>
<sequence length="106" mass="11336">MESSVINKRRLPWTKRAAVGVIGALCVGSLPLLTAGPAQAFSWDCQQYLRSKGYNVPVGGKAAAECTRADRGEGSQTSLEVCLHNLKALGVKHEHAMTACRKGAQR</sequence>
<accession>A0A117PVZ7</accession>
<dbReference type="Proteomes" id="UP000054241">
    <property type="component" value="Unassembled WGS sequence"/>
</dbReference>
<gene>
    <name evidence="2" type="ORF">AQI88_22380</name>
</gene>
<evidence type="ECO:0000313" key="3">
    <source>
        <dbReference type="Proteomes" id="UP000054241"/>
    </source>
</evidence>
<dbReference type="AlphaFoldDB" id="A0A117PVZ7"/>
<evidence type="ECO:0000313" key="2">
    <source>
        <dbReference type="EMBL" id="KUM94447.1"/>
    </source>
</evidence>
<reference evidence="2 3" key="1">
    <citation type="submission" date="2015-10" db="EMBL/GenBank/DDBJ databases">
        <title>Draft genome sequence of Streptomyces cellostaticus DSM 40189, type strain for the species Streptomyces cellostaticus.</title>
        <authorList>
            <person name="Ruckert C."/>
            <person name="Winkler A."/>
            <person name="Kalinowski J."/>
            <person name="Kampfer P."/>
            <person name="Glaeser S."/>
        </authorList>
    </citation>
    <scope>NUCLEOTIDE SEQUENCE [LARGE SCALE GENOMIC DNA]</scope>
    <source>
        <strain evidence="2 3">DSM 40189</strain>
    </source>
</reference>
<dbReference type="RefSeq" id="WP_067002251.1">
    <property type="nucleotide sequence ID" value="NZ_BNDU01000006.1"/>
</dbReference>
<feature type="signal peptide" evidence="1">
    <location>
        <begin position="1"/>
        <end position="40"/>
    </location>
</feature>
<organism evidence="2 3">
    <name type="scientific">Streptomyces cellostaticus</name>
    <dbReference type="NCBI Taxonomy" id="67285"/>
    <lineage>
        <taxon>Bacteria</taxon>
        <taxon>Bacillati</taxon>
        <taxon>Actinomycetota</taxon>
        <taxon>Actinomycetes</taxon>
        <taxon>Kitasatosporales</taxon>
        <taxon>Streptomycetaceae</taxon>
        <taxon>Streptomyces</taxon>
    </lineage>
</organism>
<dbReference type="EMBL" id="LMWL01000038">
    <property type="protein sequence ID" value="KUM94447.1"/>
    <property type="molecule type" value="Genomic_DNA"/>
</dbReference>
<proteinExistence type="predicted"/>
<keyword evidence="1" id="KW-0732">Signal</keyword>